<feature type="compositionally biased region" description="Basic and acidic residues" evidence="2">
    <location>
        <begin position="488"/>
        <end position="502"/>
    </location>
</feature>
<feature type="coiled-coil region" evidence="1">
    <location>
        <begin position="329"/>
        <end position="356"/>
    </location>
</feature>
<keyword evidence="1" id="KW-0175">Coiled coil</keyword>
<reference evidence="3 4" key="1">
    <citation type="submission" date="2016-09" db="EMBL/GenBank/DDBJ databases">
        <title>Extensive genetic diversity and differential bi-allelic expression allows diatom success in the polar Southern Ocean.</title>
        <authorList>
            <consortium name="DOE Joint Genome Institute"/>
            <person name="Mock T."/>
            <person name="Otillar R.P."/>
            <person name="Strauss J."/>
            <person name="Dupont C."/>
            <person name="Frickenhaus S."/>
            <person name="Maumus F."/>
            <person name="Mcmullan M."/>
            <person name="Sanges R."/>
            <person name="Schmutz J."/>
            <person name="Toseland A."/>
            <person name="Valas R."/>
            <person name="Veluchamy A."/>
            <person name="Ward B.J."/>
            <person name="Allen A."/>
            <person name="Barry K."/>
            <person name="Falciatore A."/>
            <person name="Ferrante M."/>
            <person name="Fortunato A.E."/>
            <person name="Gloeckner G."/>
            <person name="Gruber A."/>
            <person name="Hipkin R."/>
            <person name="Janech M."/>
            <person name="Kroth P."/>
            <person name="Leese F."/>
            <person name="Lindquist E."/>
            <person name="Lyon B.R."/>
            <person name="Martin J."/>
            <person name="Mayer C."/>
            <person name="Parker M."/>
            <person name="Quesneville H."/>
            <person name="Raymond J."/>
            <person name="Uhlig C."/>
            <person name="Valentin K.U."/>
            <person name="Worden A.Z."/>
            <person name="Armbrust E.V."/>
            <person name="Bowler C."/>
            <person name="Green B."/>
            <person name="Moulton V."/>
            <person name="Van Oosterhout C."/>
            <person name="Grigoriev I."/>
        </authorList>
    </citation>
    <scope>NUCLEOTIDE SEQUENCE [LARGE SCALE GENOMIC DNA]</scope>
    <source>
        <strain evidence="3 4">CCMP1102</strain>
    </source>
</reference>
<proteinExistence type="predicted"/>
<feature type="region of interest" description="Disordered" evidence="2">
    <location>
        <begin position="432"/>
        <end position="508"/>
    </location>
</feature>
<dbReference type="EMBL" id="KV784355">
    <property type="protein sequence ID" value="OEU19443.1"/>
    <property type="molecule type" value="Genomic_DNA"/>
</dbReference>
<feature type="compositionally biased region" description="Acidic residues" evidence="2">
    <location>
        <begin position="461"/>
        <end position="485"/>
    </location>
</feature>
<evidence type="ECO:0000256" key="2">
    <source>
        <dbReference type="SAM" id="MobiDB-lite"/>
    </source>
</evidence>
<feature type="coiled-coil region" evidence="1">
    <location>
        <begin position="133"/>
        <end position="160"/>
    </location>
</feature>
<dbReference type="AlphaFoldDB" id="A0A1E7FNS4"/>
<organism evidence="3 4">
    <name type="scientific">Fragilariopsis cylindrus CCMP1102</name>
    <dbReference type="NCBI Taxonomy" id="635003"/>
    <lineage>
        <taxon>Eukaryota</taxon>
        <taxon>Sar</taxon>
        <taxon>Stramenopiles</taxon>
        <taxon>Ochrophyta</taxon>
        <taxon>Bacillariophyta</taxon>
        <taxon>Bacillariophyceae</taxon>
        <taxon>Bacillariophycidae</taxon>
        <taxon>Bacillariales</taxon>
        <taxon>Bacillariaceae</taxon>
        <taxon>Fragilariopsis</taxon>
    </lineage>
</organism>
<dbReference type="Proteomes" id="UP000095751">
    <property type="component" value="Unassembled WGS sequence"/>
</dbReference>
<dbReference type="OrthoDB" id="44133at2759"/>
<accession>A0A1E7FNS4</accession>
<protein>
    <submittedName>
        <fullName evidence="3">Uncharacterized protein</fullName>
    </submittedName>
</protein>
<dbReference type="KEGG" id="fcy:FRACYDRAFT_235497"/>
<feature type="region of interest" description="Disordered" evidence="2">
    <location>
        <begin position="86"/>
        <end position="118"/>
    </location>
</feature>
<dbReference type="InParanoid" id="A0A1E7FNS4"/>
<gene>
    <name evidence="3" type="ORF">FRACYDRAFT_235497</name>
</gene>
<evidence type="ECO:0000256" key="1">
    <source>
        <dbReference type="SAM" id="Coils"/>
    </source>
</evidence>
<evidence type="ECO:0000313" key="3">
    <source>
        <dbReference type="EMBL" id="OEU19443.1"/>
    </source>
</evidence>
<evidence type="ECO:0000313" key="4">
    <source>
        <dbReference type="Proteomes" id="UP000095751"/>
    </source>
</evidence>
<sequence length="508" mass="56534">MVERKNINSRVGTTASLKARTKPQEDHILLARGLSARLTGANTPLAPLTQEEMERDLRHMEAFSNACTSYAQQYYIFTNQNNKIAKENSSGSNGKGLHNNLESAQGGQSRVASAGGPYRGHQMPIIAMPVRIDPEEEKRLQTLRQKIQQCEAQREIYEGQYLSLRAHYISLSKKLKVKNEDVNGRVSFLQEQVQKRGKLLALQRVRLQIVRETLQCLLYRGSHSLSSSEAKEHQADLHTVWNDLDKQWKKAEESIVKSGGTSSSGVCHWPASRIPKIPPGVPLLLSQLGQQPGHATAWGTCGAFGAKPDSLVWIPNQVPTKRPDTSEHLPALREDVARLKREIEKERNLNRDFQTEAIKRRKRNDELVSMMTLLRSETEAVVARHNILLESDEAKKAAMVLYEEEALVTKEVNAALINSNDKFIKVETTTGSLGENVDDTSAVNDKESGGKSLPETSGLKEDDENDGDDEGGGAEEEEDEGEILEGEVSGKRSLDGENDSSRSKRRKL</sequence>
<feature type="compositionally biased region" description="Polar residues" evidence="2">
    <location>
        <begin position="100"/>
        <end position="111"/>
    </location>
</feature>
<feature type="compositionally biased region" description="Polar residues" evidence="2">
    <location>
        <begin position="432"/>
        <end position="443"/>
    </location>
</feature>
<name>A0A1E7FNS4_9STRA</name>
<keyword evidence="4" id="KW-1185">Reference proteome</keyword>